<dbReference type="RefSeq" id="WP_051596288.1">
    <property type="nucleotide sequence ID" value="NZ_ARYH01000002.1"/>
</dbReference>
<sequence>MTAALPLIGHTEAERAFESAAASGRMHHAWMIEGPSGIGKARFALRCAAWLLGARGPDKAPFDAPSDDPVMSRCLSSGHPDLRVLTRELNDKGKLKQDISIEQIRTFNEFFTYRPALGGWRVGIVDSLDELNRNSSNAILKTLEEPPNAAIMFLINHGSRPVLPTIRSRCRTLRLHPLGHDDMAAVLRLEGFSGDPSEIGHGRPGLAVERSSETCRIATNAAGTLMKSMPRPNDAVVTRAIQAAGADAEAFAAFRDEVLSKLAESAIEAPQQSRTWLSTVKLVGETDELNMDPEQAAAKMISGLLSAPGRT</sequence>
<dbReference type="PATRIC" id="fig|1280949.3.peg.2639"/>
<dbReference type="Pfam" id="PF13177">
    <property type="entry name" value="DNA_pol3_delta2"/>
    <property type="match status" value="1"/>
</dbReference>
<dbReference type="STRING" id="1280949.HAD_12949"/>
<dbReference type="Gene3D" id="3.40.50.300">
    <property type="entry name" value="P-loop containing nucleotide triphosphate hydrolases"/>
    <property type="match status" value="1"/>
</dbReference>
<dbReference type="GO" id="GO:0009360">
    <property type="term" value="C:DNA polymerase III complex"/>
    <property type="evidence" value="ECO:0007669"/>
    <property type="project" value="TreeGrafter"/>
</dbReference>
<dbReference type="InterPro" id="IPR027417">
    <property type="entry name" value="P-loop_NTPase"/>
</dbReference>
<keyword evidence="2" id="KW-1185">Reference proteome</keyword>
<dbReference type="eggNOG" id="COG0470">
    <property type="taxonomic scope" value="Bacteria"/>
</dbReference>
<reference evidence="1 2" key="1">
    <citation type="journal article" date="2014" name="Antonie Van Leeuwenhoek">
        <title>Hyphomonas beringensis sp. nov. and Hyphomonas chukchiensis sp. nov., isolated from surface seawater of the Bering Sea and Chukchi Sea.</title>
        <authorList>
            <person name="Li C."/>
            <person name="Lai Q."/>
            <person name="Li G."/>
            <person name="Dong C."/>
            <person name="Wang J."/>
            <person name="Liao Y."/>
            <person name="Shao Z."/>
        </authorList>
    </citation>
    <scope>NUCLEOTIDE SEQUENCE [LARGE SCALE GENOMIC DNA]</scope>
    <source>
        <strain evidence="1 2">MHS-3</strain>
    </source>
</reference>
<dbReference type="EMBL" id="ARYH01000002">
    <property type="protein sequence ID" value="KCZ83512.1"/>
    <property type="molecule type" value="Genomic_DNA"/>
</dbReference>
<organism evidence="1 2">
    <name type="scientific">Hyphomonas adhaerens MHS-3</name>
    <dbReference type="NCBI Taxonomy" id="1280949"/>
    <lineage>
        <taxon>Bacteria</taxon>
        <taxon>Pseudomonadati</taxon>
        <taxon>Pseudomonadota</taxon>
        <taxon>Alphaproteobacteria</taxon>
        <taxon>Hyphomonadales</taxon>
        <taxon>Hyphomonadaceae</taxon>
        <taxon>Hyphomonas</taxon>
    </lineage>
</organism>
<gene>
    <name evidence="1" type="ORF">HAD_12949</name>
</gene>
<dbReference type="PANTHER" id="PTHR11669">
    <property type="entry name" value="REPLICATION FACTOR C / DNA POLYMERASE III GAMMA-TAU SUBUNIT"/>
    <property type="match status" value="1"/>
</dbReference>
<evidence type="ECO:0000313" key="1">
    <source>
        <dbReference type="EMBL" id="KCZ83512.1"/>
    </source>
</evidence>
<dbReference type="GO" id="GO:0006261">
    <property type="term" value="P:DNA-templated DNA replication"/>
    <property type="evidence" value="ECO:0007669"/>
    <property type="project" value="TreeGrafter"/>
</dbReference>
<evidence type="ECO:0000313" key="2">
    <source>
        <dbReference type="Proteomes" id="UP000027446"/>
    </source>
</evidence>
<dbReference type="OrthoDB" id="9810148at2"/>
<name>A0A069E7B6_9PROT</name>
<dbReference type="AlphaFoldDB" id="A0A069E7B6"/>
<protein>
    <submittedName>
        <fullName evidence="1">Putative DNA polymerase III, delta prime subunit</fullName>
    </submittedName>
</protein>
<dbReference type="InterPro" id="IPR050238">
    <property type="entry name" value="DNA_Rep/Repair_Clamp_Loader"/>
</dbReference>
<proteinExistence type="predicted"/>
<comment type="caution">
    <text evidence="1">The sequence shown here is derived from an EMBL/GenBank/DDBJ whole genome shotgun (WGS) entry which is preliminary data.</text>
</comment>
<dbReference type="Proteomes" id="UP000027446">
    <property type="component" value="Unassembled WGS sequence"/>
</dbReference>
<dbReference type="PANTHER" id="PTHR11669:SF8">
    <property type="entry name" value="DNA POLYMERASE III SUBUNIT DELTA"/>
    <property type="match status" value="1"/>
</dbReference>
<accession>A0A069E7B6</accession>
<dbReference type="SUPFAM" id="SSF52540">
    <property type="entry name" value="P-loop containing nucleoside triphosphate hydrolases"/>
    <property type="match status" value="1"/>
</dbReference>